<keyword evidence="6" id="KW-0472">Membrane</keyword>
<keyword evidence="2" id="KW-0719">Serine esterase</keyword>
<dbReference type="PANTHER" id="PTHR43142">
    <property type="entry name" value="CARBOXYLIC ESTER HYDROLASE"/>
    <property type="match status" value="1"/>
</dbReference>
<evidence type="ECO:0000256" key="6">
    <source>
        <dbReference type="SAM" id="Phobius"/>
    </source>
</evidence>
<accession>A0A2A6CXU7</accession>
<keyword evidence="6" id="KW-0812">Transmembrane</keyword>
<keyword evidence="4" id="KW-0175">Coiled coil</keyword>
<dbReference type="GO" id="GO:0019695">
    <property type="term" value="P:choline metabolic process"/>
    <property type="evidence" value="ECO:0000318"/>
    <property type="project" value="GO_Central"/>
</dbReference>
<reference evidence="8" key="1">
    <citation type="journal article" date="2008" name="Nat. Genet.">
        <title>The Pristionchus pacificus genome provides a unique perspective on nematode lifestyle and parasitism.</title>
        <authorList>
            <person name="Dieterich C."/>
            <person name="Clifton S.W."/>
            <person name="Schuster L.N."/>
            <person name="Chinwalla A."/>
            <person name="Delehaunty K."/>
            <person name="Dinkelacker I."/>
            <person name="Fulton L."/>
            <person name="Fulton R."/>
            <person name="Godfrey J."/>
            <person name="Minx P."/>
            <person name="Mitreva M."/>
            <person name="Roeseler W."/>
            <person name="Tian H."/>
            <person name="Witte H."/>
            <person name="Yang S.P."/>
            <person name="Wilson R.K."/>
            <person name="Sommer R.J."/>
        </authorList>
    </citation>
    <scope>NUCLEOTIDE SEQUENCE [LARGE SCALE GENOMIC DNA]</scope>
    <source>
        <strain evidence="8">PS312</strain>
    </source>
</reference>
<reference evidence="7" key="2">
    <citation type="submission" date="2022-06" db="UniProtKB">
        <authorList>
            <consortium name="EnsemblMetazoa"/>
        </authorList>
    </citation>
    <scope>IDENTIFICATION</scope>
    <source>
        <strain evidence="7">PS312</strain>
    </source>
</reference>
<dbReference type="PROSITE" id="PS00941">
    <property type="entry name" value="CARBOXYLESTERASE_B_2"/>
    <property type="match status" value="2"/>
</dbReference>
<keyword evidence="6" id="KW-1133">Transmembrane helix</keyword>
<dbReference type="Gene3D" id="3.40.50.1820">
    <property type="entry name" value="alpha/beta hydrolase"/>
    <property type="match status" value="4"/>
</dbReference>
<dbReference type="GO" id="GO:0003990">
    <property type="term" value="F:acetylcholinesterase activity"/>
    <property type="evidence" value="ECO:0000318"/>
    <property type="project" value="GO_Central"/>
</dbReference>
<gene>
    <name evidence="7" type="primary">WBGene00110794</name>
</gene>
<dbReference type="PANTHER" id="PTHR43142:SF1">
    <property type="entry name" value="CARBOXYLIC ESTER HYDROLASE"/>
    <property type="match status" value="1"/>
</dbReference>
<keyword evidence="3" id="KW-0378">Hydrolase</keyword>
<dbReference type="InterPro" id="IPR002018">
    <property type="entry name" value="CarbesteraseB"/>
</dbReference>
<dbReference type="PROSITE" id="PS00122">
    <property type="entry name" value="CARBOXYLESTERASE_B_1"/>
    <property type="match status" value="4"/>
</dbReference>
<comment type="similarity">
    <text evidence="1">Belongs to the type-B carboxylesterase/lipase family.</text>
</comment>
<evidence type="ECO:0000313" key="7">
    <source>
        <dbReference type="EnsemblMetazoa" id="PPA21240.1"/>
    </source>
</evidence>
<dbReference type="InterPro" id="IPR029058">
    <property type="entry name" value="AB_hydrolase_fold"/>
</dbReference>
<keyword evidence="8" id="KW-1185">Reference proteome</keyword>
<name>A0A2A6CXU7_PRIPA</name>
<proteinExistence type="inferred from homology"/>
<feature type="region of interest" description="Disordered" evidence="5">
    <location>
        <begin position="2710"/>
        <end position="2742"/>
    </location>
</feature>
<evidence type="ECO:0000256" key="2">
    <source>
        <dbReference type="ARBA" id="ARBA00022487"/>
    </source>
</evidence>
<sequence>MALLLDVERREPLKEGIECYHSTESHRLHRFPLQIYRAAIALDLGFLTVSNSKNPFANTLFDDIVQIVTHRNALYFNTTQGKIYRARALEVEFFRDLDETDSILASGLCCQIKEWQKCIYPMYQDPRFGSYIYEIPSDRRNGGTLKGIHRDKLIYLKHGSIPGIPSAEHSRDTDYSAHQRIRLEIVRHELIFSHIHFKRRQHLRVQHKSHGDASYVAIEWLLEHPHSRCPQGSDNRDRTEGTAMLSGKGAYPGGLCELKYCTNALETRRQFRGSQNECVNVWNPMHDQSNLEIEPHNGQLAKQTADFDNNTENNKIKPPCPIINRMKQLEKVKMQQENENEEMRANLQRVATRNKQLEADNYKIKEKRRLLIRQEEEIENRMISTIEKLLEKQSQLERAQEKNVPLNNETKNAIMFHSLLYALFLHLVTSESITVETSRGTVQGFDQDFGSDTTQRFYGYGQMFLGVPFAKPPLGELRFKLPEDICKYTDSGDVHNATFYRPRCWQNEPGHELSEDCLCLNVMTPNGAIRNLLSRGVVVVTIQYRVGVIGFFTTYTDNFPPNRGIYDQILALRWVNEEIASFGGDASRITIFGQSAGASSASVLSLSPLARGLFHQIIQESGSVEQELETITDARGSIHQDRAQKICQINSTDWGSAAKDEELLNCLVQASPQDLVAYDKTDNLNWNVEIDGAVLPDYPEILAKSRPTYPALIGDMLEEFAPFIPGVTDGNLTNITSASNPFFVQLAWPNYDDATAKNISDIMIAGFCDGAIPPDSDHLAWTRLITDMFTGLQFSSTMIRDVQWHLNAGNKNVWTFTFAYSSPLSTSIIFDDWRPVVHSSELPFLWFYPSTWETANATDADFAVADYMGQLWTDFAKNGELSLPRVGEDMNYVEIGEILKTKSDWRSTANTVYNEELPSYLGEFPPLVMSDESWVQLKDLGKKNLAAKSALMILLLLFISSLSKLCFCDLITVETSRGRVQGFDHDMGNDTSKLFFGYGQVFLGIPFAKSPVGSRRFSLPQPLCRNNKDGTVHNATYYRPRCWQKSKNNDNMSEDCLYLNVMTPHILGKFPVMVYIHGGTFTTGGADEFHWKGAIRNLVSRGVVVVTIQYRVGFYGFFATCTEQIPANRGLYDQLIKECKIMALRWVNEEINNFGGDSSRITIFGQSAGAISAADLSLSPLARGLFHQLIQSSGSPMQQLETVDNPSGSIHKKRARQICGINSSDWGSVGKDRELLHCLSNVPPEELVAHDFSGDGMNWNVAIDGALLPDHPETLAKSRPHYPVFMGDMLEDFALFIPGVTVDITKISSHTNQEIQQFNAPHLNDDSAKTMSDIMTAAYSDGGIPSDDDHVGWARLVADMNTGLGFSAMISRDAQWHLNNGNGDVWLFTFTHRSLLAQNISIDGWIPVAHGAELPYLWFFPNIWETYNATDTDFAVANYVGTLWTHFARHGELPIPRAGESMNYLEIGDALTVRSNWRRKADDVYNKQFPEKFGEFPPLPISDESWTRMCATGEKVIAKWNSIKCPRISAKNYSIFSDEEEMLILLLLPLATASSITVYTSRGSVQGFDHNFGSDKSKPFYGYGQVFLGIPYAKAPLGERRFTLPEDICQYNDKDEVHDASYYRPRCYQVQDDLQPADNMSEDCLYLNVVTPNVTGSYPVMVYIHGGGLQTGGADVYHWKGTIRNLVSRGVVVVTIQYRVGLIGFFTTYTEKFPPNRGFYDQILSLQWVQDEIKHFGGDANKVTIFGQSAGGSSVSDLSLSPLARGLFHRLIQTSGTALLEVETPEDPRGSIHKERARQICNIDDSNWSTAEKDDAIMKCLLAATPEQLIEYDGSTSKGWNPTLDGAFWPDYPPSLANSRPKYPLLMTDMLDEYAYFLPGLHSNDITGIGPGTSMKLFSDQWPNYDQNTVQRLNDLFISSYDNGKVPADNDHLGWTKLTSDIWTGFFFNAFMVRDVEWHKANDNNDIWLFTFTHANKLGIPIDVEGWIPVGHCSELPYLWFYPDVWDNASVTLTDDDFTIADHMGRIYTDFAKNGELPYDRAGANRNYLEIDKTLTKKTNWREKENDVFNHQMLQILGEYPPLTISQKSWDMLNDLGKKVLKTWNSMECSYPNLTTTTKSGQFISIVSAVIASVIMLSLLVFLLCSFNMNADPITVQTSRGAVLGFDQDLGNDKSQTFYGYGQMFLGIPYMKPPLGERRFTLPEDICQYNDNGEVHNATYYRPRCWQIRDGLQPADNMDEDCLYLNVYSPNVTGNYPVMFYIPGGGFTTGGGDVYHWKGAVRNLVSRGVVVVTINYRVGVIGFFTTFTEAFPPNRGMYDMMMALKWVKEEIKNFGGNTSRITIFGQSAGASAVSHLSFSPMARGLFTQTIQTSGTALLEITSPEPAKGDINKDRASELCNITVDAWGSTDYDQPLMDCLLAATPQELIAFDVSPGPWAPALDGSFLPDYPENLAKIRPHLPAIAIDMMEEAAPPSPYNEIVLPFTGPKTIPNMFELLWHDKDPEAVANLTDYAINAFSKGNPPADKDHMGWLKLVTDVATGMFFDTLFLRDVKWQTQYGNDNVWLFTLAHRSNLPFYIQLEDWIAVAHCADLPYLWFYPDIWETYNATESDFATADQFGVIWTDFAKNGKLSFDRAGTSRNYVEIDEELTMKNNWRETTDDVFNRKSIELLGDWPVLTISDDAWTMLNALGEKIKAKWAADTCSAAPVDVQTTTESDAQTTPDNLPTTSSSVPTTSTTPETTTSLCSRSLSLLSFVLTYIALSW</sequence>
<evidence type="ECO:0000313" key="8">
    <source>
        <dbReference type="Proteomes" id="UP000005239"/>
    </source>
</evidence>
<evidence type="ECO:0000256" key="3">
    <source>
        <dbReference type="ARBA" id="ARBA00022801"/>
    </source>
</evidence>
<evidence type="ECO:0000256" key="4">
    <source>
        <dbReference type="SAM" id="Coils"/>
    </source>
</evidence>
<feature type="compositionally biased region" description="Low complexity" evidence="5">
    <location>
        <begin position="2726"/>
        <end position="2742"/>
    </location>
</feature>
<dbReference type="Pfam" id="PF00135">
    <property type="entry name" value="COesterase"/>
    <property type="match status" value="5"/>
</dbReference>
<dbReference type="InterPro" id="IPR019826">
    <property type="entry name" value="Carboxylesterase_B_AS"/>
</dbReference>
<evidence type="ECO:0000256" key="1">
    <source>
        <dbReference type="ARBA" id="ARBA00005964"/>
    </source>
</evidence>
<dbReference type="GO" id="GO:0005886">
    <property type="term" value="C:plasma membrane"/>
    <property type="evidence" value="ECO:0000318"/>
    <property type="project" value="GO_Central"/>
</dbReference>
<accession>A0A8R1UDS7</accession>
<dbReference type="Proteomes" id="UP000005239">
    <property type="component" value="Unassembled WGS sequence"/>
</dbReference>
<evidence type="ECO:0000256" key="5">
    <source>
        <dbReference type="SAM" id="MobiDB-lite"/>
    </source>
</evidence>
<dbReference type="EnsemblMetazoa" id="PPA21240.1">
    <property type="protein sequence ID" value="PPA21240.1"/>
    <property type="gene ID" value="WBGene00110794"/>
</dbReference>
<dbReference type="GO" id="GO:0006581">
    <property type="term" value="P:acetylcholine catabolic process"/>
    <property type="evidence" value="ECO:0000318"/>
    <property type="project" value="GO_Central"/>
</dbReference>
<dbReference type="GO" id="GO:0005615">
    <property type="term" value="C:extracellular space"/>
    <property type="evidence" value="ECO:0000318"/>
    <property type="project" value="GO_Central"/>
</dbReference>
<feature type="coiled-coil region" evidence="4">
    <location>
        <begin position="326"/>
        <end position="409"/>
    </location>
</feature>
<feature type="transmembrane region" description="Helical" evidence="6">
    <location>
        <begin position="2123"/>
        <end position="2145"/>
    </location>
</feature>
<dbReference type="InterPro" id="IPR019819">
    <property type="entry name" value="Carboxylesterase_B_CS"/>
</dbReference>
<dbReference type="FunFam" id="3.40.50.1820:FF:000491">
    <property type="entry name" value="Carboxylic ester hydrolase"/>
    <property type="match status" value="4"/>
</dbReference>
<protein>
    <submittedName>
        <fullName evidence="7">Hydrolase</fullName>
    </submittedName>
</protein>
<feature type="compositionally biased region" description="Polar residues" evidence="5">
    <location>
        <begin position="2710"/>
        <end position="2725"/>
    </location>
</feature>
<dbReference type="SUPFAM" id="SSF53474">
    <property type="entry name" value="alpha/beta-Hydrolases"/>
    <property type="match status" value="4"/>
</dbReference>
<organism evidence="7 8">
    <name type="scientific">Pristionchus pacificus</name>
    <name type="common">Parasitic nematode worm</name>
    <dbReference type="NCBI Taxonomy" id="54126"/>
    <lineage>
        <taxon>Eukaryota</taxon>
        <taxon>Metazoa</taxon>
        <taxon>Ecdysozoa</taxon>
        <taxon>Nematoda</taxon>
        <taxon>Chromadorea</taxon>
        <taxon>Rhabditida</taxon>
        <taxon>Rhabditina</taxon>
        <taxon>Diplogasteromorpha</taxon>
        <taxon>Diplogasteroidea</taxon>
        <taxon>Neodiplogasteridae</taxon>
        <taxon>Pristionchus</taxon>
    </lineage>
</organism>